<dbReference type="InterPro" id="IPR017938">
    <property type="entry name" value="Riboflavin_synthase-like_b-brl"/>
</dbReference>
<dbReference type="Gene3D" id="3.90.340.10">
    <property type="entry name" value="Nitric Oxide Synthase, Chain A, domain 1"/>
    <property type="match status" value="1"/>
</dbReference>
<dbReference type="GO" id="GO:0005516">
    <property type="term" value="F:calmodulin binding"/>
    <property type="evidence" value="ECO:0007669"/>
    <property type="project" value="UniProtKB-KW"/>
</dbReference>
<comment type="similarity">
    <text evidence="2">Belongs to the NOS family.</text>
</comment>
<dbReference type="EC" id="1.14.13.39" evidence="3"/>
<dbReference type="SUPFAM" id="SSF52218">
    <property type="entry name" value="Flavoproteins"/>
    <property type="match status" value="1"/>
</dbReference>
<dbReference type="InterPro" id="IPR004030">
    <property type="entry name" value="NOS_N"/>
</dbReference>
<dbReference type="EMBL" id="BIMQ01000018">
    <property type="protein sequence ID" value="GHP15259.1"/>
    <property type="molecule type" value="Genomic_DNA"/>
</dbReference>
<dbReference type="SUPFAM" id="SSF52343">
    <property type="entry name" value="Ferredoxin reductase-like, C-terminal NADP-linked domain"/>
    <property type="match status" value="1"/>
</dbReference>
<evidence type="ECO:0000256" key="10">
    <source>
        <dbReference type="SAM" id="MobiDB-lite"/>
    </source>
</evidence>
<evidence type="ECO:0000256" key="3">
    <source>
        <dbReference type="ARBA" id="ARBA00012989"/>
    </source>
</evidence>
<evidence type="ECO:0000256" key="9">
    <source>
        <dbReference type="ARBA" id="ARBA00023004"/>
    </source>
</evidence>
<evidence type="ECO:0000256" key="8">
    <source>
        <dbReference type="ARBA" id="ARBA00023002"/>
    </source>
</evidence>
<feature type="region of interest" description="Disordered" evidence="10">
    <location>
        <begin position="468"/>
        <end position="487"/>
    </location>
</feature>
<organism evidence="12 13">
    <name type="scientific">Collybia sordida</name>
    <dbReference type="NCBI Taxonomy" id="123925"/>
    <lineage>
        <taxon>Eukaryota</taxon>
        <taxon>Fungi</taxon>
        <taxon>Dikarya</taxon>
        <taxon>Basidiomycota</taxon>
        <taxon>Agaricomycotina</taxon>
        <taxon>Agaricomycetes</taxon>
        <taxon>Agaricomycetidae</taxon>
        <taxon>Agaricales</taxon>
        <taxon>Tricholomatineae</taxon>
        <taxon>Clitocybaceae</taxon>
        <taxon>Collybia</taxon>
    </lineage>
</organism>
<evidence type="ECO:0000256" key="5">
    <source>
        <dbReference type="ARBA" id="ARBA00022643"/>
    </source>
</evidence>
<proteinExistence type="inferred from homology"/>
<sequence>MTNKCPVTSEFELIKQTHSTLTSTGCTRDFCQSGRVIHTDEPRIGENRPIAMVEEEAQNFLRDLHHEGFFVDDEAFQVRLQHVLYEIRSSSAEGIIRDSREPGMVGGSWTQTFEELKFGVRRAWRNARKCIMRSHCEELKLCDLRSVTSSAKMAIELIRTVSEAFNNGNILPTVFVFPPRTANSRGPMIWNDQILMFAGYQAHDGSILGDPTNVQLTNAIIELGWEPPHTRSRWDLLPIVTMAEGDLPVIAELPSHLRALVKIEHPQYYDAFEELDLKWVPFPALSRLGFDIGGVQYTAAPFIGWFMDAEIGVRNLGDTFRYNALPDIVRALRLDEGALEDVDSFEDLPEYQQLAMLSRAQTELNYAVYHSFLREKVTMSDSLTASMKWTRFDDEFQKKNGYRLPSDPYWLAPPQGSIIPTWHRGGSPNYQPKPMICRHVQNPTKVWDREKSSWPMIPVKLFGTGTMESFPEQTSNSASSSDATLSPSTSLNEISILSKDEGRHDQSSLDIVEIQTPIIDSPSSNFGERQKGLETGTTLSVSIHYCSAGTIAEKLAVKLHDRFGDLIQRFPTIHLAPRVEPLDDIDASDFAPGKVFLLVISTTGTGDVPANGADFVDMCEEILKKGHLQKIMGFKYAIFGNGDSRYATSFNHGARKIDGLLEELGGKPLVDSPFLGDTALQSPPWAAPTTWWAQVQPKILEVTSAGINSSVPDPQFMASSAGFSDIRGVVPEKYLRHAQELRNDFLYGTLISTNPCVHEIHQGSLCATIDIGSASYESLSCIQLLPLNFQAKVDHVIEALGIPAAYPLHNNDAENPTFLTFLREFADLELPFINLQWLDNIDRISVDRLTKEELKKLSILDALENLLRKGMVLHFPMDMDLVREILFDMPLLRYRTYSVASSLRFISERTTEDSNNKVDVIVKLYQGGRFSDIFLRDADSNPGQAILKFRFIDSIANRRLKYDAEKSVPIVAITTGAGFGPIRSLLQERITIVRDALSVGKPLPPWEKGISLFVGLQRNDVALVTDIIVEAMSLNLIDMFFMVPSNAKKVRVQDKMKMEDVSTELRHKLIDKSGMVFVCTGPTAAKEIANVLESVVGGKVKRILGMRYIEEVF</sequence>
<dbReference type="InterPro" id="IPR029039">
    <property type="entry name" value="Flavoprotein-like_sf"/>
</dbReference>
<protein>
    <recommendedName>
        <fullName evidence="3">nitric-oxide synthase (NADPH)</fullName>
        <ecNumber evidence="3">1.14.13.39</ecNumber>
    </recommendedName>
</protein>
<dbReference type="Pfam" id="PF02898">
    <property type="entry name" value="NO_synthase"/>
    <property type="match status" value="1"/>
</dbReference>
<keyword evidence="6" id="KW-0479">Metal-binding</keyword>
<dbReference type="AlphaFoldDB" id="A0A8H3U0B0"/>
<dbReference type="InterPro" id="IPR036119">
    <property type="entry name" value="NOS_N_sf"/>
</dbReference>
<dbReference type="Gene3D" id="3.90.440.10">
    <property type="entry name" value="Nitric Oxide Synthase,Heme Domain,Chain A domain 2"/>
    <property type="match status" value="1"/>
</dbReference>
<keyword evidence="4" id="KW-0349">Heme</keyword>
<feature type="domain" description="Flavodoxin-like" evidence="11">
    <location>
        <begin position="541"/>
        <end position="696"/>
    </location>
</feature>
<dbReference type="GO" id="GO:0004517">
    <property type="term" value="F:nitric-oxide synthase activity"/>
    <property type="evidence" value="ECO:0007669"/>
    <property type="project" value="UniProtKB-EC"/>
</dbReference>
<dbReference type="PROSITE" id="PS51257">
    <property type="entry name" value="PROKAR_LIPOPROTEIN"/>
    <property type="match status" value="1"/>
</dbReference>
<name>A0A8H3U0B0_9AGAR</name>
<evidence type="ECO:0000256" key="2">
    <source>
        <dbReference type="ARBA" id="ARBA00006267"/>
    </source>
</evidence>
<keyword evidence="7" id="KW-0112">Calmodulin-binding</keyword>
<keyword evidence="8" id="KW-0560">Oxidoreductase</keyword>
<dbReference type="InterPro" id="IPR039261">
    <property type="entry name" value="FNR_nucleotide-bd"/>
</dbReference>
<evidence type="ECO:0000259" key="11">
    <source>
        <dbReference type="PROSITE" id="PS50902"/>
    </source>
</evidence>
<accession>A0A8H3U0B0</accession>
<gene>
    <name evidence="12" type="primary">nos4</name>
    <name evidence="12" type="ORF">LSOR_040</name>
</gene>
<dbReference type="InterPro" id="IPR044943">
    <property type="entry name" value="NOS_dom_1"/>
</dbReference>
<feature type="compositionally biased region" description="Low complexity" evidence="10">
    <location>
        <begin position="474"/>
        <end position="487"/>
    </location>
</feature>
<dbReference type="Gene3D" id="3.40.50.360">
    <property type="match status" value="1"/>
</dbReference>
<reference evidence="12 13" key="1">
    <citation type="journal article" date="2019" name="Sci. Rep.">
        <title>Genome sequence analysis of the fairy ring-forming fungus Lepista sordida and gene candidates for interaction with plants.</title>
        <authorList>
            <person name="Takano T."/>
            <person name="Yamamoto N."/>
            <person name="Suzuki T."/>
            <person name="Dohra H."/>
            <person name="Choi J.H."/>
            <person name="Terashima Y."/>
            <person name="Yokoyama K."/>
            <person name="Kawagishi H."/>
            <person name="Yano K."/>
        </authorList>
    </citation>
    <scope>NUCLEOTIDE SEQUENCE [LARGE SCALE GENOMIC DNA]</scope>
    <source>
        <strain evidence="12 13">NBRC 112841</strain>
    </source>
</reference>
<dbReference type="Gene3D" id="3.90.1230.10">
    <property type="entry name" value="Nitric Oxide Synthase, Chain A, domain 3"/>
    <property type="match status" value="1"/>
</dbReference>
<dbReference type="InterPro" id="IPR044940">
    <property type="entry name" value="NOS_dom_2"/>
</dbReference>
<evidence type="ECO:0000256" key="1">
    <source>
        <dbReference type="ARBA" id="ARBA00001917"/>
    </source>
</evidence>
<dbReference type="GO" id="GO:0006809">
    <property type="term" value="P:nitric oxide biosynthetic process"/>
    <property type="evidence" value="ECO:0007669"/>
    <property type="project" value="InterPro"/>
</dbReference>
<dbReference type="SUPFAM" id="SSF63380">
    <property type="entry name" value="Riboflavin synthase domain-like"/>
    <property type="match status" value="1"/>
</dbReference>
<dbReference type="PANTHER" id="PTHR43410:SF1">
    <property type="entry name" value="NITRIC OXIDE SYNTHASE"/>
    <property type="match status" value="1"/>
</dbReference>
<dbReference type="PROSITE" id="PS50902">
    <property type="entry name" value="FLAVODOXIN_LIKE"/>
    <property type="match status" value="1"/>
</dbReference>
<dbReference type="PANTHER" id="PTHR43410">
    <property type="entry name" value="NITRIC OXIDE SYNTHASE OXYGENASE"/>
    <property type="match status" value="1"/>
</dbReference>
<dbReference type="Pfam" id="PF00258">
    <property type="entry name" value="Flavodoxin_1"/>
    <property type="match status" value="1"/>
</dbReference>
<keyword evidence="5" id="KW-0285">Flavoprotein</keyword>
<keyword evidence="9" id="KW-0408">Iron</keyword>
<evidence type="ECO:0000256" key="6">
    <source>
        <dbReference type="ARBA" id="ARBA00022723"/>
    </source>
</evidence>
<comment type="caution">
    <text evidence="12">The sequence shown here is derived from an EMBL/GenBank/DDBJ whole genome shotgun (WGS) entry which is preliminary data.</text>
</comment>
<dbReference type="InterPro" id="IPR008254">
    <property type="entry name" value="Flavodoxin/NO_synth"/>
</dbReference>
<comment type="cofactor">
    <cofactor evidence="1">
        <name>FMN</name>
        <dbReference type="ChEBI" id="CHEBI:58210"/>
    </cofactor>
</comment>
<dbReference type="SUPFAM" id="SSF56512">
    <property type="entry name" value="Nitric oxide (NO) synthase oxygenase domain"/>
    <property type="match status" value="1"/>
</dbReference>
<dbReference type="InterPro" id="IPR044944">
    <property type="entry name" value="NOS_dom_3"/>
</dbReference>
<dbReference type="Proteomes" id="UP000662569">
    <property type="component" value="Unassembled WGS sequence"/>
</dbReference>
<dbReference type="GO" id="GO:0046872">
    <property type="term" value="F:metal ion binding"/>
    <property type="evidence" value="ECO:0007669"/>
    <property type="project" value="UniProtKB-KW"/>
</dbReference>
<evidence type="ECO:0000256" key="7">
    <source>
        <dbReference type="ARBA" id="ARBA00022860"/>
    </source>
</evidence>
<dbReference type="InterPro" id="IPR050607">
    <property type="entry name" value="NOS"/>
</dbReference>
<evidence type="ECO:0000313" key="12">
    <source>
        <dbReference type="EMBL" id="GHP15259.1"/>
    </source>
</evidence>
<dbReference type="GO" id="GO:0010181">
    <property type="term" value="F:FMN binding"/>
    <property type="evidence" value="ECO:0007669"/>
    <property type="project" value="InterPro"/>
</dbReference>
<dbReference type="Gene3D" id="3.40.50.80">
    <property type="entry name" value="Nucleotide-binding domain of ferredoxin-NADP reductase (FNR) module"/>
    <property type="match status" value="1"/>
</dbReference>
<evidence type="ECO:0000313" key="13">
    <source>
        <dbReference type="Proteomes" id="UP000662569"/>
    </source>
</evidence>
<keyword evidence="5" id="KW-0288">FMN</keyword>
<keyword evidence="13" id="KW-1185">Reference proteome</keyword>
<evidence type="ECO:0000256" key="4">
    <source>
        <dbReference type="ARBA" id="ARBA00022617"/>
    </source>
</evidence>